<sequence length="485" mass="53843">TVLDNFDNTFDILGLQYFNNLTSVSTFDIRKGGIKRFDTRKCVVDNCLSCDLPLQLVPLGSFCAFLKLGHFQTLCFATPGHSHILMSLCHEKPGRCGNEDGPADYASFTQLQGICSESNTMYITDSATGCIKMITRLSGTAEFLKQLGRLYDSFEIHARVASARQSTTISISDATSSVAEVAAFMEESVKKVKVNHDLANKSTNGPEGTISNQTQETIKLLVEGMEALNRIFKDFPNYELDISTLLSTVVENLHAVSHFKSDTFSYLKYAMDFGSIVKESLKRTTNWSAKYFTHPRSYYPVPVNHMKLSDAVYMTPLPSITMSHEDQQLMRDWLEPYRPVRQRTVRSETTKDKAGALPPNVYVNASTAFQTVDFDTDADCGMSVEADLADIRSGLQETESTQANEQCEEVNPEDRPTRDTTAIPPTTSTQVAQMPGEDGQVDEYETDSDCDQTEVNGAGLDSDELALIRVQSRRTSRSGRTLRAA</sequence>
<accession>A0A7D9L4F1</accession>
<feature type="non-terminal residue" evidence="2">
    <location>
        <position position="1"/>
    </location>
</feature>
<comment type="caution">
    <text evidence="2">The sequence shown here is derived from an EMBL/GenBank/DDBJ whole genome shotgun (WGS) entry which is preliminary data.</text>
</comment>
<dbReference type="Proteomes" id="UP001152795">
    <property type="component" value="Unassembled WGS sequence"/>
</dbReference>
<protein>
    <submittedName>
        <fullName evidence="2">Uncharacterized protein</fullName>
    </submittedName>
</protein>
<feature type="compositionally biased region" description="Acidic residues" evidence="1">
    <location>
        <begin position="439"/>
        <end position="452"/>
    </location>
</feature>
<feature type="non-terminal residue" evidence="2">
    <location>
        <position position="485"/>
    </location>
</feature>
<evidence type="ECO:0000313" key="3">
    <source>
        <dbReference type="Proteomes" id="UP001152795"/>
    </source>
</evidence>
<gene>
    <name evidence="2" type="ORF">PACLA_8A046831</name>
</gene>
<feature type="compositionally biased region" description="Polar residues" evidence="1">
    <location>
        <begin position="419"/>
        <end position="432"/>
    </location>
</feature>
<dbReference type="AlphaFoldDB" id="A0A7D9L4F1"/>
<dbReference type="OrthoDB" id="5986328at2759"/>
<evidence type="ECO:0000256" key="1">
    <source>
        <dbReference type="SAM" id="MobiDB-lite"/>
    </source>
</evidence>
<keyword evidence="3" id="KW-1185">Reference proteome</keyword>
<reference evidence="2" key="1">
    <citation type="submission" date="2020-04" db="EMBL/GenBank/DDBJ databases">
        <authorList>
            <person name="Alioto T."/>
            <person name="Alioto T."/>
            <person name="Gomez Garrido J."/>
        </authorList>
    </citation>
    <scope>NUCLEOTIDE SEQUENCE</scope>
    <source>
        <strain evidence="2">A484AB</strain>
    </source>
</reference>
<feature type="region of interest" description="Disordered" evidence="1">
    <location>
        <begin position="397"/>
        <end position="463"/>
    </location>
</feature>
<proteinExistence type="predicted"/>
<organism evidence="2 3">
    <name type="scientific">Paramuricea clavata</name>
    <name type="common">Red gorgonian</name>
    <name type="synonym">Violescent sea-whip</name>
    <dbReference type="NCBI Taxonomy" id="317549"/>
    <lineage>
        <taxon>Eukaryota</taxon>
        <taxon>Metazoa</taxon>
        <taxon>Cnidaria</taxon>
        <taxon>Anthozoa</taxon>
        <taxon>Octocorallia</taxon>
        <taxon>Malacalcyonacea</taxon>
        <taxon>Plexauridae</taxon>
        <taxon>Paramuricea</taxon>
    </lineage>
</organism>
<dbReference type="EMBL" id="CACRXK020012173">
    <property type="protein sequence ID" value="CAB4022814.1"/>
    <property type="molecule type" value="Genomic_DNA"/>
</dbReference>
<name>A0A7D9L4F1_PARCT</name>
<evidence type="ECO:0000313" key="2">
    <source>
        <dbReference type="EMBL" id="CAB4022814.1"/>
    </source>
</evidence>